<organism evidence="1 2">
    <name type="scientific">Novosphingobium chloroacetimidivorans</name>
    <dbReference type="NCBI Taxonomy" id="1428314"/>
    <lineage>
        <taxon>Bacteria</taxon>
        <taxon>Pseudomonadati</taxon>
        <taxon>Pseudomonadota</taxon>
        <taxon>Alphaproteobacteria</taxon>
        <taxon>Sphingomonadales</taxon>
        <taxon>Sphingomonadaceae</taxon>
        <taxon>Novosphingobium</taxon>
    </lineage>
</organism>
<name>A0A7W7KFI4_9SPHN</name>
<dbReference type="AlphaFoldDB" id="A0A7W7KFI4"/>
<proteinExistence type="predicted"/>
<sequence length="85" mass="10517">MPNRKHRLIFSAFLYRYRNLLERIFSTLKQFRAVVTSYNKRDDNFLALVHFASIRIWLRHNESVVQRAWHRWRPAEFQELTQGLR</sequence>
<gene>
    <name evidence="1" type="ORF">HNO88_004492</name>
</gene>
<accession>A0A7W7KFI4</accession>
<keyword evidence="2" id="KW-1185">Reference proteome</keyword>
<reference evidence="1 2" key="1">
    <citation type="submission" date="2020-08" db="EMBL/GenBank/DDBJ databases">
        <title>Functional genomics of gut bacteria from endangered species of beetles.</title>
        <authorList>
            <person name="Carlos-Shanley C."/>
        </authorList>
    </citation>
    <scope>NUCLEOTIDE SEQUENCE [LARGE SCALE GENOMIC DNA]</scope>
    <source>
        <strain evidence="1 2">S00245</strain>
    </source>
</reference>
<comment type="caution">
    <text evidence="1">The sequence shown here is derived from an EMBL/GenBank/DDBJ whole genome shotgun (WGS) entry which is preliminary data.</text>
</comment>
<dbReference type="Proteomes" id="UP000555448">
    <property type="component" value="Unassembled WGS sequence"/>
</dbReference>
<evidence type="ECO:0000313" key="1">
    <source>
        <dbReference type="EMBL" id="MBB4861138.1"/>
    </source>
</evidence>
<dbReference type="RefSeq" id="WP_184250905.1">
    <property type="nucleotide sequence ID" value="NZ_JACHLR010000067.1"/>
</dbReference>
<protein>
    <submittedName>
        <fullName evidence="1">Transposase</fullName>
    </submittedName>
</protein>
<dbReference type="EMBL" id="JACHLR010000067">
    <property type="protein sequence ID" value="MBB4861138.1"/>
    <property type="molecule type" value="Genomic_DNA"/>
</dbReference>
<evidence type="ECO:0000313" key="2">
    <source>
        <dbReference type="Proteomes" id="UP000555448"/>
    </source>
</evidence>